<feature type="transmembrane region" description="Helical" evidence="1">
    <location>
        <begin position="9"/>
        <end position="30"/>
    </location>
</feature>
<dbReference type="AlphaFoldDB" id="A0A133U777"/>
<dbReference type="Proteomes" id="UP000070184">
    <property type="component" value="Unassembled WGS sequence"/>
</dbReference>
<keyword evidence="3" id="KW-1185">Reference proteome</keyword>
<sequence>MILMDLWKVGFALLIIGIAIPIGYGLYQFVLTSFEWYWRISILFIIAGIVTLLASAVQDKLRSTPPEEKY</sequence>
<keyword evidence="1" id="KW-1133">Transmembrane helix</keyword>
<feature type="transmembrane region" description="Helical" evidence="1">
    <location>
        <begin position="36"/>
        <end position="57"/>
    </location>
</feature>
<accession>A0A133U777</accession>
<gene>
    <name evidence="2" type="ORF">AKJ61_01525</name>
</gene>
<evidence type="ECO:0000256" key="1">
    <source>
        <dbReference type="SAM" id="Phobius"/>
    </source>
</evidence>
<evidence type="ECO:0000313" key="3">
    <source>
        <dbReference type="Proteomes" id="UP000070184"/>
    </source>
</evidence>
<dbReference type="EMBL" id="LHXK01000014">
    <property type="protein sequence ID" value="KXA90037.1"/>
    <property type="molecule type" value="Genomic_DNA"/>
</dbReference>
<evidence type="ECO:0000313" key="2">
    <source>
        <dbReference type="EMBL" id="KXA90037.1"/>
    </source>
</evidence>
<comment type="caution">
    <text evidence="2">The sequence shown here is derived from an EMBL/GenBank/DDBJ whole genome shotgun (WGS) entry which is preliminary data.</text>
</comment>
<organism evidence="2 3">
    <name type="scientific">candidate division MSBL1 archaeon SCGC-AAA259B11</name>
    <dbReference type="NCBI Taxonomy" id="1698260"/>
    <lineage>
        <taxon>Archaea</taxon>
        <taxon>Methanobacteriati</taxon>
        <taxon>Methanobacteriota</taxon>
        <taxon>candidate division MSBL1</taxon>
    </lineage>
</organism>
<reference evidence="2 3" key="1">
    <citation type="journal article" date="2016" name="Sci. Rep.">
        <title>Metabolic traits of an uncultured archaeal lineage -MSBL1- from brine pools of the Red Sea.</title>
        <authorList>
            <person name="Mwirichia R."/>
            <person name="Alam I."/>
            <person name="Rashid M."/>
            <person name="Vinu M."/>
            <person name="Ba-Alawi W."/>
            <person name="Anthony Kamau A."/>
            <person name="Kamanda Ngugi D."/>
            <person name="Goker M."/>
            <person name="Klenk H.P."/>
            <person name="Bajic V."/>
            <person name="Stingl U."/>
        </authorList>
    </citation>
    <scope>NUCLEOTIDE SEQUENCE [LARGE SCALE GENOMIC DNA]</scope>
    <source>
        <strain evidence="2">SCGC-AAA259B11</strain>
    </source>
</reference>
<keyword evidence="1" id="KW-0472">Membrane</keyword>
<proteinExistence type="predicted"/>
<keyword evidence="1" id="KW-0812">Transmembrane</keyword>
<protein>
    <submittedName>
        <fullName evidence="2">Uncharacterized protein</fullName>
    </submittedName>
</protein>
<name>A0A133U777_9EURY</name>